<evidence type="ECO:0000259" key="1">
    <source>
        <dbReference type="Pfam" id="PF01048"/>
    </source>
</evidence>
<dbReference type="Gene3D" id="3.40.50.1580">
    <property type="entry name" value="Nucleoside phosphorylase domain"/>
    <property type="match status" value="1"/>
</dbReference>
<evidence type="ECO:0000313" key="3">
    <source>
        <dbReference type="Proteomes" id="UP000012227"/>
    </source>
</evidence>
<sequence>MKKLLLYILLQFFFCNCSQRKNIIIIISANTEWVSAKNILQIKADTLQYSPYGEFFSVDNFFSLSKQNVIFFHGGWGKIDSAASTQWVISNLNPKYIINIGTAGGFIPVQMKTQFC</sequence>
<organism evidence="2 3">
    <name type="scientific">Leptospira vanthielii serovar Holland str. Waz Holland = ATCC 700522</name>
    <dbReference type="NCBI Taxonomy" id="1218591"/>
    <lineage>
        <taxon>Bacteria</taxon>
        <taxon>Pseudomonadati</taxon>
        <taxon>Spirochaetota</taxon>
        <taxon>Spirochaetia</taxon>
        <taxon>Leptospirales</taxon>
        <taxon>Leptospiraceae</taxon>
        <taxon>Leptospira</taxon>
    </lineage>
</organism>
<reference evidence="2 3" key="1">
    <citation type="submission" date="2013-03" db="EMBL/GenBank/DDBJ databases">
        <authorList>
            <person name="Harkins D.M."/>
            <person name="Durkin A.S."/>
            <person name="Brinkac L.M."/>
            <person name="Haft D.H."/>
            <person name="Selengut J.D."/>
            <person name="Sanka R."/>
            <person name="DePew J."/>
            <person name="Purushe J."/>
            <person name="Galloway R.L."/>
            <person name="Vinetz J.M."/>
            <person name="Sutton G.G."/>
            <person name="Nierman W.C."/>
            <person name="Fouts D.E."/>
        </authorList>
    </citation>
    <scope>NUCLEOTIDE SEQUENCE [LARGE SCALE GENOMIC DNA]</scope>
    <source>
        <strain evidence="2 3">Waz Holland</strain>
    </source>
</reference>
<comment type="caution">
    <text evidence="2">The sequence shown here is derived from an EMBL/GenBank/DDBJ whole genome shotgun (WGS) entry which is preliminary data.</text>
</comment>
<name>N1W984_9LEPT</name>
<accession>N1W984</accession>
<proteinExistence type="predicted"/>
<feature type="domain" description="Nucleoside phosphorylase" evidence="1">
    <location>
        <begin position="36"/>
        <end position="106"/>
    </location>
</feature>
<protein>
    <submittedName>
        <fullName evidence="2">Phosphorylase domain protein</fullName>
    </submittedName>
</protein>
<dbReference type="SUPFAM" id="SSF53167">
    <property type="entry name" value="Purine and uridine phosphorylases"/>
    <property type="match status" value="1"/>
</dbReference>
<gene>
    <name evidence="2" type="ORF">LEP1GSC199_2953</name>
</gene>
<dbReference type="InterPro" id="IPR000845">
    <property type="entry name" value="Nucleoside_phosphorylase_d"/>
</dbReference>
<dbReference type="AlphaFoldDB" id="N1W984"/>
<dbReference type="RefSeq" id="WP_002988707.1">
    <property type="nucleotide sequence ID" value="NZ_AOGY02000070.1"/>
</dbReference>
<dbReference type="InterPro" id="IPR035994">
    <property type="entry name" value="Nucleoside_phosphorylase_sf"/>
</dbReference>
<evidence type="ECO:0000313" key="2">
    <source>
        <dbReference type="EMBL" id="EMY68446.1"/>
    </source>
</evidence>
<dbReference type="STRING" id="1218591.LEP1GSC199_2953"/>
<dbReference type="GO" id="GO:0009116">
    <property type="term" value="P:nucleoside metabolic process"/>
    <property type="evidence" value="ECO:0007669"/>
    <property type="project" value="InterPro"/>
</dbReference>
<dbReference type="Proteomes" id="UP000012227">
    <property type="component" value="Unassembled WGS sequence"/>
</dbReference>
<dbReference type="EMBL" id="AOGY02000070">
    <property type="protein sequence ID" value="EMY68446.1"/>
    <property type="molecule type" value="Genomic_DNA"/>
</dbReference>
<dbReference type="GO" id="GO:0003824">
    <property type="term" value="F:catalytic activity"/>
    <property type="evidence" value="ECO:0007669"/>
    <property type="project" value="InterPro"/>
</dbReference>
<dbReference type="Pfam" id="PF01048">
    <property type="entry name" value="PNP_UDP_1"/>
    <property type="match status" value="1"/>
</dbReference>